<proteinExistence type="predicted"/>
<dbReference type="EMBL" id="JAEUGD010000067">
    <property type="protein sequence ID" value="MBL6449878.1"/>
    <property type="molecule type" value="Genomic_DNA"/>
</dbReference>
<protein>
    <submittedName>
        <fullName evidence="1">Peptidyl-prolyl cis-trans isomerase</fullName>
    </submittedName>
</protein>
<organism evidence="1 2">
    <name type="scientific">Fulvivirga marina</name>
    <dbReference type="NCBI Taxonomy" id="2494733"/>
    <lineage>
        <taxon>Bacteria</taxon>
        <taxon>Pseudomonadati</taxon>
        <taxon>Bacteroidota</taxon>
        <taxon>Cytophagia</taxon>
        <taxon>Cytophagales</taxon>
        <taxon>Fulvivirgaceae</taxon>
        <taxon>Fulvivirga</taxon>
    </lineage>
</organism>
<evidence type="ECO:0000313" key="2">
    <source>
        <dbReference type="Proteomes" id="UP000614216"/>
    </source>
</evidence>
<dbReference type="GO" id="GO:0016853">
    <property type="term" value="F:isomerase activity"/>
    <property type="evidence" value="ECO:0007669"/>
    <property type="project" value="UniProtKB-KW"/>
</dbReference>
<gene>
    <name evidence="1" type="ORF">JMN32_26435</name>
</gene>
<dbReference type="Proteomes" id="UP000614216">
    <property type="component" value="Unassembled WGS sequence"/>
</dbReference>
<keyword evidence="2" id="KW-1185">Reference proteome</keyword>
<dbReference type="SUPFAM" id="SSF109998">
    <property type="entry name" value="Triger factor/SurA peptide-binding domain-like"/>
    <property type="match status" value="1"/>
</dbReference>
<dbReference type="AlphaFoldDB" id="A0A937G3R9"/>
<dbReference type="RefSeq" id="WP_202859417.1">
    <property type="nucleotide sequence ID" value="NZ_JAEUGD010000067.1"/>
</dbReference>
<accession>A0A937G3R9</accession>
<sequence>MRSWRNNYISFALIFTGIVSGCDLIKMKDGVQESGMTSDPVARVGEQYLYPEDLEGIAPGGMSKEDSTERAQRFVNNWIRKQLLIQEAATKIEFDEAEIERKMLDYRYSLMGYEYQSYYVNQNLNAEVTDEEIEKYYQENIDNFILKQNIIRGKFIKLPKGAPKTKKIKSLLLSNLDEDKEELNSYSLSYATQYQLDDSVWMVFDEVIKNSPLAEIPNKVQFLKNQKYIEQSDDQYLYFLKIVEYRISDNVSPLEFVKEGIKNIIINKRKVELARQLEEDVYERATKNQEFEIYN</sequence>
<dbReference type="InterPro" id="IPR027304">
    <property type="entry name" value="Trigger_fact/SurA_dom_sf"/>
</dbReference>
<name>A0A937G3R9_9BACT</name>
<evidence type="ECO:0000313" key="1">
    <source>
        <dbReference type="EMBL" id="MBL6449878.1"/>
    </source>
</evidence>
<reference evidence="1" key="1">
    <citation type="submission" date="2021-01" db="EMBL/GenBank/DDBJ databases">
        <title>Fulvivirga kasyanovii gen. nov., sp nov., a novel member of the phylum Bacteroidetes isolated from seawater in a mussel farm.</title>
        <authorList>
            <person name="Zhao L.-H."/>
            <person name="Wang Z.-J."/>
        </authorList>
    </citation>
    <scope>NUCLEOTIDE SEQUENCE</scope>
    <source>
        <strain evidence="1">29W222</strain>
    </source>
</reference>
<keyword evidence="1" id="KW-0413">Isomerase</keyword>
<comment type="caution">
    <text evidence="1">The sequence shown here is derived from an EMBL/GenBank/DDBJ whole genome shotgun (WGS) entry which is preliminary data.</text>
</comment>
<dbReference type="PROSITE" id="PS51257">
    <property type="entry name" value="PROKAR_LIPOPROTEIN"/>
    <property type="match status" value="1"/>
</dbReference>